<dbReference type="CDD" id="cd00432">
    <property type="entry name" value="Ribosomal_L18_L5e"/>
    <property type="match status" value="1"/>
</dbReference>
<dbReference type="PANTHER" id="PTHR12899:SF3">
    <property type="entry name" value="LARGE RIBOSOMAL SUBUNIT PROTEIN UL18M"/>
    <property type="match status" value="1"/>
</dbReference>
<evidence type="ECO:0000256" key="4">
    <source>
        <dbReference type="ARBA" id="ARBA00022980"/>
    </source>
</evidence>
<dbReference type="Pfam" id="PF00861">
    <property type="entry name" value="Ribosomal_L18p"/>
    <property type="match status" value="1"/>
</dbReference>
<dbReference type="PANTHER" id="PTHR12899">
    <property type="entry name" value="39S RIBOSOMAL PROTEIN L18, MITOCHONDRIAL"/>
    <property type="match status" value="1"/>
</dbReference>
<evidence type="ECO:0000256" key="3">
    <source>
        <dbReference type="ARBA" id="ARBA00022884"/>
    </source>
</evidence>
<dbReference type="InterPro" id="IPR005484">
    <property type="entry name" value="Ribosomal_uL18_bac/plant/anim"/>
</dbReference>
<evidence type="ECO:0000256" key="7">
    <source>
        <dbReference type="HAMAP-Rule" id="MF_01337"/>
    </source>
</evidence>
<proteinExistence type="inferred from homology"/>
<gene>
    <name evidence="7 8" type="primary">rplR</name>
    <name evidence="8" type="ORF">HYD_1310</name>
</gene>
<keyword evidence="4 7" id="KW-0689">Ribosomal protein</keyword>
<evidence type="ECO:0000256" key="6">
    <source>
        <dbReference type="ARBA" id="ARBA00035197"/>
    </source>
</evidence>
<keyword evidence="3 7" id="KW-0694">RNA-binding</keyword>
<dbReference type="Proteomes" id="UP001320209">
    <property type="component" value="Chromosome"/>
</dbReference>
<sequence length="119" mass="12883">MLYRGDSVVRRVARVRSKLRSRAGGRPRLSVFRSERHVYAQVIDDAVGKTLASASSAEKSLKSSGLSGDFAVEKMVGKLIAERAAAQSVSEVVFDRGRFAFHGRVKAVAESAREGGLVF</sequence>
<dbReference type="EMBL" id="AP025225">
    <property type="protein sequence ID" value="BDB95998.1"/>
    <property type="molecule type" value="Genomic_DNA"/>
</dbReference>
<evidence type="ECO:0000256" key="2">
    <source>
        <dbReference type="ARBA" id="ARBA00022730"/>
    </source>
</evidence>
<dbReference type="NCBIfam" id="TIGR00060">
    <property type="entry name" value="L18_bact"/>
    <property type="match status" value="1"/>
</dbReference>
<comment type="similarity">
    <text evidence="1 7">Belongs to the universal ribosomal protein uL18 family.</text>
</comment>
<dbReference type="SUPFAM" id="SSF53137">
    <property type="entry name" value="Translational machinery components"/>
    <property type="match status" value="1"/>
</dbReference>
<accession>A0ABM7V8D0</accession>
<name>A0ABM7V8D0_9PROT</name>
<evidence type="ECO:0000256" key="1">
    <source>
        <dbReference type="ARBA" id="ARBA00007116"/>
    </source>
</evidence>
<evidence type="ECO:0000256" key="5">
    <source>
        <dbReference type="ARBA" id="ARBA00023274"/>
    </source>
</evidence>
<keyword evidence="5 7" id="KW-0687">Ribonucleoprotein</keyword>
<dbReference type="GO" id="GO:0005840">
    <property type="term" value="C:ribosome"/>
    <property type="evidence" value="ECO:0007669"/>
    <property type="project" value="UniProtKB-KW"/>
</dbReference>
<reference evidence="8" key="1">
    <citation type="submission" date="2021-10" db="EMBL/GenBank/DDBJ databases">
        <title>Genome Sequence of The Candidatus Hydrogeosomobacter endosymbioticus, an Intracellular Bacterial Symbiont of the Anaerobic Ciliate GW7.</title>
        <authorList>
            <person name="Shiohama Y."/>
            <person name="Shinzato N."/>
        </authorList>
    </citation>
    <scope>NUCLEOTIDE SEQUENCE [LARGE SCALE GENOMIC DNA]</scope>
    <source>
        <strain evidence="8">200920</strain>
    </source>
</reference>
<keyword evidence="9" id="KW-1185">Reference proteome</keyword>
<comment type="function">
    <text evidence="7">This is one of the proteins that bind and probably mediate the attachment of the 5S RNA into the large ribosomal subunit, where it forms part of the central protuberance.</text>
</comment>
<comment type="subunit">
    <text evidence="7">Part of the 50S ribosomal subunit; part of the 5S rRNA/L5/L18/L25 subcomplex. Contacts the 5S and 23S rRNAs.</text>
</comment>
<keyword evidence="2 7" id="KW-0699">rRNA-binding</keyword>
<dbReference type="Gene3D" id="3.30.420.100">
    <property type="match status" value="1"/>
</dbReference>
<dbReference type="HAMAP" id="MF_01337_B">
    <property type="entry name" value="Ribosomal_uL18_B"/>
    <property type="match status" value="1"/>
</dbReference>
<evidence type="ECO:0000313" key="8">
    <source>
        <dbReference type="EMBL" id="BDB95998.1"/>
    </source>
</evidence>
<protein>
    <recommendedName>
        <fullName evidence="6 7">Large ribosomal subunit protein uL18</fullName>
    </recommendedName>
</protein>
<dbReference type="InterPro" id="IPR004389">
    <property type="entry name" value="Ribosomal_uL18_bac-type"/>
</dbReference>
<organism evidence="8 9">
    <name type="scientific">Candidatus Hydrogenosomobacter endosymbioticus</name>
    <dbReference type="NCBI Taxonomy" id="2558174"/>
    <lineage>
        <taxon>Bacteria</taxon>
        <taxon>Pseudomonadati</taxon>
        <taxon>Pseudomonadota</taxon>
        <taxon>Alphaproteobacteria</taxon>
        <taxon>Holosporales</taxon>
        <taxon>Holosporaceae</taxon>
        <taxon>Candidatus Hydrogenosomobacter</taxon>
    </lineage>
</organism>
<evidence type="ECO:0000313" key="9">
    <source>
        <dbReference type="Proteomes" id="UP001320209"/>
    </source>
</evidence>
<dbReference type="InterPro" id="IPR057268">
    <property type="entry name" value="Ribosomal_L18"/>
</dbReference>
<dbReference type="RefSeq" id="WP_236865302.1">
    <property type="nucleotide sequence ID" value="NZ_AP025225.1"/>
</dbReference>